<dbReference type="AlphaFoldDB" id="A0A6I6N9J1"/>
<evidence type="ECO:0000256" key="1">
    <source>
        <dbReference type="SAM" id="MobiDB-lite"/>
    </source>
</evidence>
<dbReference type="Proteomes" id="UP000436138">
    <property type="component" value="Chromosome"/>
</dbReference>
<evidence type="ECO:0000313" key="3">
    <source>
        <dbReference type="Proteomes" id="UP000436138"/>
    </source>
</evidence>
<dbReference type="RefSeq" id="WP_158925444.1">
    <property type="nucleotide sequence ID" value="NZ_CP047020.1"/>
</dbReference>
<sequence>MDLDALRFANFKLLDDAVEDWGHIVRNLKDLVEDAEKGLHQAANKANWAGMNSQVTKEFIGKTAGEFQDAHTQAETIHNILSDTAGELKGYQKQLNGAIERGLKKNLTVMDTGKGTFTVTMNVHPDRAASGYTPPEHDEHDVTSLREEVEKILSKATESDNSAKTVLTALVDQTDYGFTDASYKDRDAAYDAVKAADKLASLAKKDPEDLTPEEFDQLSAGLKEHAGDPLFAERFATDLGPDKTLEFWAGINDPHKAAELGHERVDKYGELQRSLSLTLATASQSDSVGMAEWKGRMIALGDQPIGGQMGPMGFQVMSNLMRAGDYDDQFLKSYGTALMSTERKLSGNGEHANLAWQHMGVDPWLNRMGDDSGDDPLTGYLKALSSSPDAATDFFNEEYLPKDGDHKEAVSNFKYLFEDREWPKETDLKGDDIHPGQNNLAMALEAAATGHPAGELPTTDTPAHNDQQAKLMASVVASISDDPDRLTKNGYMSDSIGQMASEYLPDINRATTDVKPDENSKDWQQIERLFPISGSSAHMNHADVSRFLIAVGQNPEGYSAVEVGQKNYMANLMDYHMNPDLPADQRYGQDMENTVKEISRRSAEVGGCLSIGRQEAVLGPAKEADEDYNHAVSQWQNVANGVIGTGIGVGTSFIASPAGGAVVGGIAGTVSGVVLGELFNGVEGSNLEDKGLTSAQLWEDSRDRNIALAQKAATEAARAHRSPYADQVGEWARYGTQDGFNDASTDGRRMADDLQTEIS</sequence>
<organism evidence="2 3">
    <name type="scientific">Streptomyces broussonetiae</name>
    <dbReference type="NCBI Taxonomy" id="2686304"/>
    <lineage>
        <taxon>Bacteria</taxon>
        <taxon>Bacillati</taxon>
        <taxon>Actinomycetota</taxon>
        <taxon>Actinomycetes</taxon>
        <taxon>Kitasatosporales</taxon>
        <taxon>Streptomycetaceae</taxon>
        <taxon>Streptomyces</taxon>
    </lineage>
</organism>
<dbReference type="KEGG" id="sbro:GQF42_31280"/>
<keyword evidence="3" id="KW-1185">Reference proteome</keyword>
<gene>
    <name evidence="2" type="ORF">GQF42_31280</name>
</gene>
<name>A0A6I6N9J1_9ACTN</name>
<protein>
    <submittedName>
        <fullName evidence="2">Uncharacterized protein</fullName>
    </submittedName>
</protein>
<dbReference type="EMBL" id="CP047020">
    <property type="protein sequence ID" value="QHA07191.1"/>
    <property type="molecule type" value="Genomic_DNA"/>
</dbReference>
<evidence type="ECO:0000313" key="2">
    <source>
        <dbReference type="EMBL" id="QHA07191.1"/>
    </source>
</evidence>
<reference evidence="2 3" key="1">
    <citation type="submission" date="2019-12" db="EMBL/GenBank/DDBJ databases">
        <title>Streptomyces sp. strain T44 isolated from rhizosphere soil of Broussonetia papyrifera.</title>
        <authorList>
            <person name="Mo P."/>
        </authorList>
    </citation>
    <scope>NUCLEOTIDE SEQUENCE [LARGE SCALE GENOMIC DNA]</scope>
    <source>
        <strain evidence="2 3">T44</strain>
    </source>
</reference>
<proteinExistence type="predicted"/>
<feature type="region of interest" description="Disordered" evidence="1">
    <location>
        <begin position="737"/>
        <end position="759"/>
    </location>
</feature>
<accession>A0A6I6N9J1</accession>